<dbReference type="InterPro" id="IPR011965">
    <property type="entry name" value="PaaX_trns_reg"/>
</dbReference>
<evidence type="ECO:0000259" key="1">
    <source>
        <dbReference type="Pfam" id="PF08223"/>
    </source>
</evidence>
<name>A0A0G0KBU0_9BACT</name>
<dbReference type="Proteomes" id="UP000034471">
    <property type="component" value="Unassembled WGS sequence"/>
</dbReference>
<dbReference type="InterPro" id="IPR013225">
    <property type="entry name" value="PaaX_C"/>
</dbReference>
<dbReference type="EMBL" id="LBTJ01000019">
    <property type="protein sequence ID" value="KKQ38061.1"/>
    <property type="molecule type" value="Genomic_DNA"/>
</dbReference>
<reference evidence="3 4" key="1">
    <citation type="journal article" date="2015" name="Nature">
        <title>rRNA introns, odd ribosomes, and small enigmatic genomes across a large radiation of phyla.</title>
        <authorList>
            <person name="Brown C.T."/>
            <person name="Hug L.A."/>
            <person name="Thomas B.C."/>
            <person name="Sharon I."/>
            <person name="Castelle C.J."/>
            <person name="Singh A."/>
            <person name="Wilkins M.J."/>
            <person name="Williams K.H."/>
            <person name="Banfield J.F."/>
        </authorList>
    </citation>
    <scope>NUCLEOTIDE SEQUENCE [LARGE SCALE GENOMIC DNA]</scope>
</reference>
<dbReference type="PANTHER" id="PTHR30319">
    <property type="entry name" value="PHENYLACETIC ACID REGULATOR-RELATED TRANSCRIPTIONAL REPRESSOR"/>
    <property type="match status" value="1"/>
</dbReference>
<dbReference type="Gene3D" id="3.30.70.2650">
    <property type="match status" value="1"/>
</dbReference>
<dbReference type="PIRSF" id="PIRSF020623">
    <property type="entry name" value="PaaX"/>
    <property type="match status" value="1"/>
</dbReference>
<gene>
    <name evidence="3" type="ORF">US54_C0019G0005</name>
</gene>
<dbReference type="Pfam" id="PF20803">
    <property type="entry name" value="PaaX_M"/>
    <property type="match status" value="1"/>
</dbReference>
<organism evidence="3 4">
    <name type="scientific">Candidatus Roizmanbacteria bacterium GW2011_GWA2_37_7</name>
    <dbReference type="NCBI Taxonomy" id="1618481"/>
    <lineage>
        <taxon>Bacteria</taxon>
        <taxon>Candidatus Roizmaniibacteriota</taxon>
    </lineage>
</organism>
<evidence type="ECO:0000313" key="4">
    <source>
        <dbReference type="Proteomes" id="UP000034471"/>
    </source>
</evidence>
<dbReference type="InterPro" id="IPR048846">
    <property type="entry name" value="PaaX-like_central"/>
</dbReference>
<comment type="caution">
    <text evidence="3">The sequence shown here is derived from an EMBL/GenBank/DDBJ whole genome shotgun (WGS) entry which is preliminary data.</text>
</comment>
<dbReference type="STRING" id="1618481.US54_C0019G0005"/>
<sequence length="250" mass="29506">MGIKDRRTKILMTMLLMSDDSFRNVSLTANVCASFDLTLNRKTISTLSQLVKDEMIDKLPDSDNQTYKLTAKGFYDIVLTYPVFRFTQEKWDGKWRILSYEIPEKKRELRDKLRREVASWGLGPWHRSFWLTPHPIINSLKDLVQNKEEQQYIQAFEADHVFGKQEELIEKVWGKTAREKEYRTLFKEWHKVLSTDKDKIAKMKEVISLYINILKTDPGLPKDLIGETWIGFEAITLFREIRNILLQISS</sequence>
<feature type="domain" description="Transcriptional repressor PaaX-like central Cas2-like" evidence="2">
    <location>
        <begin position="89"/>
        <end position="166"/>
    </location>
</feature>
<dbReference type="PANTHER" id="PTHR30319:SF1">
    <property type="entry name" value="TRANSCRIPTIONAL REPRESSOR PAAX"/>
    <property type="match status" value="1"/>
</dbReference>
<proteinExistence type="predicted"/>
<protein>
    <submittedName>
        <fullName evidence="3">Transcriptional regulator, PaaX family</fullName>
    </submittedName>
</protein>
<evidence type="ECO:0000259" key="2">
    <source>
        <dbReference type="Pfam" id="PF20803"/>
    </source>
</evidence>
<dbReference type="GO" id="GO:0006351">
    <property type="term" value="P:DNA-templated transcription"/>
    <property type="evidence" value="ECO:0007669"/>
    <property type="project" value="InterPro"/>
</dbReference>
<dbReference type="Pfam" id="PF08223">
    <property type="entry name" value="PaaX_C"/>
    <property type="match status" value="1"/>
</dbReference>
<evidence type="ECO:0000313" key="3">
    <source>
        <dbReference type="EMBL" id="KKQ38061.1"/>
    </source>
</evidence>
<feature type="domain" description="Transcriptional repressor PaaX-like C-terminal" evidence="1">
    <location>
        <begin position="176"/>
        <end position="247"/>
    </location>
</feature>
<accession>A0A0G0KBU0</accession>
<dbReference type="AlphaFoldDB" id="A0A0G0KBU0"/>